<accession>A0A0B5CKE5</accession>
<protein>
    <submittedName>
        <fullName evidence="2">Integrase</fullName>
    </submittedName>
</protein>
<feature type="non-terminal residue" evidence="2">
    <location>
        <position position="93"/>
    </location>
</feature>
<gene>
    <name evidence="2" type="primary">intI1</name>
</gene>
<name>A0A0B5CKE5_MYCGL</name>
<proteinExistence type="predicted"/>
<evidence type="ECO:0000313" key="2">
    <source>
        <dbReference type="EMBL" id="AJE23964.1"/>
    </source>
</evidence>
<dbReference type="EMBL" id="GQ424447">
    <property type="protein sequence ID" value="AJE23964.1"/>
    <property type="molecule type" value="Genomic_DNA"/>
</dbReference>
<evidence type="ECO:0000256" key="1">
    <source>
        <dbReference type="SAM" id="MobiDB-lite"/>
    </source>
</evidence>
<feature type="compositionally biased region" description="Basic and acidic residues" evidence="1">
    <location>
        <begin position="1"/>
        <end position="12"/>
    </location>
</feature>
<organism evidence="2">
    <name type="scientific">Mycoplasmoides gallisepticum</name>
    <name type="common">Mycoplasma gallisepticum</name>
    <dbReference type="NCBI Taxonomy" id="2096"/>
    <lineage>
        <taxon>Bacteria</taxon>
        <taxon>Bacillati</taxon>
        <taxon>Mycoplasmatota</taxon>
        <taxon>Mycoplasmoidales</taxon>
        <taxon>Mycoplasmoidaceae</taxon>
        <taxon>Mycoplasmoides</taxon>
    </lineage>
</organism>
<feature type="region of interest" description="Disordered" evidence="1">
    <location>
        <begin position="34"/>
        <end position="93"/>
    </location>
</feature>
<reference evidence="2" key="1">
    <citation type="submission" date="2009-07" db="EMBL/GenBank/DDBJ databases">
        <title>Emergence of class I integron-harboring Mycoplasma gallisepticum isolates from chickens.</title>
        <authorList>
            <person name="Yan H.-L."/>
            <person name="Yue L."/>
            <person name="Wei F.-L."/>
            <person name="Wang W."/>
            <person name="Chen J.-R."/>
            <person name="Jiang H.-X."/>
        </authorList>
    </citation>
    <scope>NUCLEOTIDE SEQUENCE</scope>
    <source>
        <strain evidence="2">GDMT01</strain>
    </source>
</reference>
<feature type="non-terminal residue" evidence="2">
    <location>
        <position position="1"/>
    </location>
</feature>
<sequence>PPARWSCRDRNPDPWPAVANPHWSACPFHTEAGRTNDARLPENRGCEPLHPGSAPPASAATAEVFRSPEARADPCTAPCRRRTARPPMPDDAW</sequence>
<feature type="compositionally biased region" description="Basic and acidic residues" evidence="1">
    <location>
        <begin position="34"/>
        <end position="47"/>
    </location>
</feature>
<dbReference type="AlphaFoldDB" id="A0A0B5CKE5"/>
<feature type="region of interest" description="Disordered" evidence="1">
    <location>
        <begin position="1"/>
        <end position="20"/>
    </location>
</feature>